<dbReference type="Proteomes" id="UP001589828">
    <property type="component" value="Unassembled WGS sequence"/>
</dbReference>
<reference evidence="1 2" key="1">
    <citation type="submission" date="2024-09" db="EMBL/GenBank/DDBJ databases">
        <authorList>
            <person name="Sun Q."/>
            <person name="Mori K."/>
        </authorList>
    </citation>
    <scope>NUCLEOTIDE SEQUENCE [LARGE SCALE GENOMIC DNA]</scope>
    <source>
        <strain evidence="1 2">NCAIM B.02415</strain>
    </source>
</reference>
<keyword evidence="2" id="KW-1185">Reference proteome</keyword>
<accession>A0ABV6LCX3</accession>
<evidence type="ECO:0008006" key="3">
    <source>
        <dbReference type="Google" id="ProtNLM"/>
    </source>
</evidence>
<dbReference type="EMBL" id="JBHLTS010000073">
    <property type="protein sequence ID" value="MFC0517334.1"/>
    <property type="molecule type" value="Genomic_DNA"/>
</dbReference>
<organism evidence="1 2">
    <name type="scientific">Mucilaginibacter angelicae</name>
    <dbReference type="NCBI Taxonomy" id="869718"/>
    <lineage>
        <taxon>Bacteria</taxon>
        <taxon>Pseudomonadati</taxon>
        <taxon>Bacteroidota</taxon>
        <taxon>Sphingobacteriia</taxon>
        <taxon>Sphingobacteriales</taxon>
        <taxon>Sphingobacteriaceae</taxon>
        <taxon>Mucilaginibacter</taxon>
    </lineage>
</organism>
<comment type="caution">
    <text evidence="1">The sequence shown here is derived from an EMBL/GenBank/DDBJ whole genome shotgun (WGS) entry which is preliminary data.</text>
</comment>
<sequence>MLKKILLSAILITGTYVVWAQKVDYKSGTITVDGKDVAKVIRIKDKGNFGLTASYELDNLAGTKLVIATIATDFVPSRNDGDGFYYRFTFLPTGQVAIFGLSKLGPEKNFAKLLGEGGVVVNDQLDVAKVNELIALKSKNPRAQIEYKLVNRNYSMPVMIKENQIAQGLDQIGVFKDVTPNGADQDAYEFSLPSGLLIAKTTFKGGKDGVKNCIITTNKDGLTRMVDISEGGTYGESIVRSEGVDRHQETIKKIAKWLVKNEYL</sequence>
<proteinExistence type="predicted"/>
<evidence type="ECO:0000313" key="2">
    <source>
        <dbReference type="Proteomes" id="UP001589828"/>
    </source>
</evidence>
<gene>
    <name evidence="1" type="ORF">ACFFGT_24195</name>
</gene>
<dbReference type="RefSeq" id="WP_377025090.1">
    <property type="nucleotide sequence ID" value="NZ_JBHLTS010000073.1"/>
</dbReference>
<evidence type="ECO:0000313" key="1">
    <source>
        <dbReference type="EMBL" id="MFC0517334.1"/>
    </source>
</evidence>
<protein>
    <recommendedName>
        <fullName evidence="3">DUF4198 domain-containing protein</fullName>
    </recommendedName>
</protein>
<name>A0ABV6LCX3_9SPHI</name>